<dbReference type="Pfam" id="PF12796">
    <property type="entry name" value="Ank_2"/>
    <property type="match status" value="1"/>
</dbReference>
<proteinExistence type="predicted"/>
<comment type="caution">
    <text evidence="4">The sequence shown here is derived from an EMBL/GenBank/DDBJ whole genome shotgun (WGS) entry which is preliminary data.</text>
</comment>
<evidence type="ECO:0000313" key="4">
    <source>
        <dbReference type="EMBL" id="KAH0628020.1"/>
    </source>
</evidence>
<evidence type="ECO:0000256" key="2">
    <source>
        <dbReference type="SAM" id="MobiDB-lite"/>
    </source>
</evidence>
<dbReference type="SMART" id="SM00248">
    <property type="entry name" value="ANK"/>
    <property type="match status" value="3"/>
</dbReference>
<dbReference type="PANTHER" id="PTHR24176">
    <property type="entry name" value="ANKYRIN REPEAT DOMAIN-CONTAINING PROTEIN 31-RELATED"/>
    <property type="match status" value="1"/>
</dbReference>
<sequence>MLTGSEIQQESDFSGSNNEGSSERKEAYQSSELAGTTKGQMTYFCTVTSLNPVQEETVVPSATNLLNELNLQKEIRYSMKHAHISPCLKVDIIDDSFHPAKNMLACIFREESFNPSGDKAQQNGNPERCCSEANGHENSENMLDKSLHSNKLETTQNKTMQLKFNEKCQNAHWCSSDTSNNVSSNHSQFSQIEKPQITDTFAMTRFSSHSNKKQKKAHGQLLRTTTARINKRNCKGETRLHLAAGKGDLSLVKSLIASGACVNLKDNAGIFNLNSLLCCWTAIHEASIRGFTEIIAELLKAGADVNSKSLDGVLPIHDAVSGNHFEAVQFLLLHGANPNERDICGGTALDEATCDKMKELLKSYGATKTKEIPSVSDVVDCYIQDLSQIQKTLNAVLAKQKSERDGLAKKYRASVESFKQGTLREQLVKLVSRQKRLLLMAQKQKELGWKIKNYKTSRKQFSSSAKEMSKNVLGYCERSNTKHDTYHKTVPCPDVVKTSLVMGFLDEEPSQYQDRCINIPIGNGEAIGEKEIDLQNLVGESMLKEYNTQELVNSKCSNAVDQAILPSEPSISHMQQSHLMEIDGIPVAQQRNKPLNATSQICTPNDSETGSTGINNNSSQPVTESQQVCTNDSLQQRSNRNEAFQMQPESACYYTTQKKHFPKNRISFTANLEPARIFSKSKNTQTASDSAKQLNFRTNRRKKSQLVDLIEQGKLKPGNDVLEFMLQDSKHKASLLEHGKVKTGNNSVYQNPVQWIKALLGNDITVSWRYVCNKVRYCGTLLSEIIGEVHVPQGPELLLQQKNLPGTNSAKCDYNKGGEHSSFSHNTSSFQDIDNIQQEAAPFFQEDGKIPLFPETEAEEMPSSVCEIKPSSQSTPIKAPRRFLQFNKIVLIQDEEFLPCHTMEQYWDFYVHCENFGFKTTS</sequence>
<feature type="repeat" description="ANK" evidence="1">
    <location>
        <begin position="235"/>
        <end position="267"/>
    </location>
</feature>
<dbReference type="InterPro" id="IPR040843">
    <property type="entry name" value="RAMA"/>
</dbReference>
<feature type="domain" description="RAMA" evidence="3">
    <location>
        <begin position="697"/>
        <end position="775"/>
    </location>
</feature>
<dbReference type="InterPro" id="IPR042334">
    <property type="entry name" value="ANKRD31"/>
</dbReference>
<reference evidence="4 5" key="1">
    <citation type="journal article" date="2022" name="Gigascience">
        <title>A chromosome-level genome assembly and annotation of the desert horned lizard, Phrynosoma platyrhinos, provides insight into chromosomal rearrangements among reptiles.</title>
        <authorList>
            <person name="Koochekian N."/>
            <person name="Ascanio A."/>
            <person name="Farleigh K."/>
            <person name="Card D.C."/>
            <person name="Schield D.R."/>
            <person name="Castoe T.A."/>
            <person name="Jezkova T."/>
        </authorList>
    </citation>
    <scope>NUCLEOTIDE SEQUENCE [LARGE SCALE GENOMIC DNA]</scope>
    <source>
        <strain evidence="4">NK-2021</strain>
    </source>
</reference>
<dbReference type="EMBL" id="JAIPUX010000439">
    <property type="protein sequence ID" value="KAH0628020.1"/>
    <property type="molecule type" value="Genomic_DNA"/>
</dbReference>
<feature type="region of interest" description="Disordered" evidence="2">
    <location>
        <begin position="600"/>
        <end position="632"/>
    </location>
</feature>
<dbReference type="PROSITE" id="PS50088">
    <property type="entry name" value="ANK_REPEAT"/>
    <property type="match status" value="3"/>
</dbReference>
<accession>A0ABQ7TE43</accession>
<feature type="repeat" description="ANK" evidence="1">
    <location>
        <begin position="311"/>
        <end position="343"/>
    </location>
</feature>
<dbReference type="PANTHER" id="PTHR24176:SF14">
    <property type="entry name" value="ANKYRIN REPEAT DOMAIN-CONTAINING PROTEIN 31"/>
    <property type="match status" value="1"/>
</dbReference>
<gene>
    <name evidence="4" type="ORF">JD844_008672</name>
</gene>
<feature type="compositionally biased region" description="Polar residues" evidence="2">
    <location>
        <begin position="1"/>
        <end position="20"/>
    </location>
</feature>
<dbReference type="PRINTS" id="PR01415">
    <property type="entry name" value="ANKYRIN"/>
</dbReference>
<dbReference type="InterPro" id="IPR002110">
    <property type="entry name" value="Ankyrin_rpt"/>
</dbReference>
<dbReference type="Pfam" id="PF18755">
    <property type="entry name" value="RAMA"/>
    <property type="match status" value="1"/>
</dbReference>
<feature type="repeat" description="ANK" evidence="1">
    <location>
        <begin position="281"/>
        <end position="310"/>
    </location>
</feature>
<protein>
    <recommendedName>
        <fullName evidence="3">RAMA domain-containing protein</fullName>
    </recommendedName>
</protein>
<evidence type="ECO:0000256" key="1">
    <source>
        <dbReference type="PROSITE-ProRule" id="PRU00023"/>
    </source>
</evidence>
<evidence type="ECO:0000259" key="3">
    <source>
        <dbReference type="Pfam" id="PF18755"/>
    </source>
</evidence>
<dbReference type="Gene3D" id="1.25.40.20">
    <property type="entry name" value="Ankyrin repeat-containing domain"/>
    <property type="match status" value="1"/>
</dbReference>
<dbReference type="PROSITE" id="PS50297">
    <property type="entry name" value="ANK_REP_REGION"/>
    <property type="match status" value="3"/>
</dbReference>
<keyword evidence="1" id="KW-0040">ANK repeat</keyword>
<name>A0ABQ7TE43_PHRPL</name>
<dbReference type="SUPFAM" id="SSF48403">
    <property type="entry name" value="Ankyrin repeat"/>
    <property type="match status" value="1"/>
</dbReference>
<dbReference type="InterPro" id="IPR036770">
    <property type="entry name" value="Ankyrin_rpt-contain_sf"/>
</dbReference>
<keyword evidence="5" id="KW-1185">Reference proteome</keyword>
<feature type="region of interest" description="Disordered" evidence="2">
    <location>
        <begin position="1"/>
        <end position="33"/>
    </location>
</feature>
<organism evidence="4 5">
    <name type="scientific">Phrynosoma platyrhinos</name>
    <name type="common">Desert horned lizard</name>
    <dbReference type="NCBI Taxonomy" id="52577"/>
    <lineage>
        <taxon>Eukaryota</taxon>
        <taxon>Metazoa</taxon>
        <taxon>Chordata</taxon>
        <taxon>Craniata</taxon>
        <taxon>Vertebrata</taxon>
        <taxon>Euteleostomi</taxon>
        <taxon>Lepidosauria</taxon>
        <taxon>Squamata</taxon>
        <taxon>Bifurcata</taxon>
        <taxon>Unidentata</taxon>
        <taxon>Episquamata</taxon>
        <taxon>Toxicofera</taxon>
        <taxon>Iguania</taxon>
        <taxon>Phrynosomatidae</taxon>
        <taxon>Phrynosomatinae</taxon>
        <taxon>Phrynosoma</taxon>
    </lineage>
</organism>
<dbReference type="Proteomes" id="UP000826234">
    <property type="component" value="Unassembled WGS sequence"/>
</dbReference>
<evidence type="ECO:0000313" key="5">
    <source>
        <dbReference type="Proteomes" id="UP000826234"/>
    </source>
</evidence>